<accession>A0A4S8HXE1</accession>
<feature type="signal peptide" evidence="2">
    <location>
        <begin position="1"/>
        <end position="21"/>
    </location>
</feature>
<dbReference type="AlphaFoldDB" id="A0A4S8HXE1"/>
<dbReference type="Proteomes" id="UP000306918">
    <property type="component" value="Unassembled WGS sequence"/>
</dbReference>
<evidence type="ECO:0000256" key="1">
    <source>
        <dbReference type="SAM" id="MobiDB-lite"/>
    </source>
</evidence>
<dbReference type="RefSeq" id="WP_136577063.1">
    <property type="nucleotide sequence ID" value="NZ_STFF01000002.1"/>
</dbReference>
<evidence type="ECO:0000313" key="3">
    <source>
        <dbReference type="EMBL" id="THU40310.1"/>
    </source>
</evidence>
<dbReference type="OrthoDB" id="672155at2"/>
<feature type="region of interest" description="Disordered" evidence="1">
    <location>
        <begin position="51"/>
        <end position="144"/>
    </location>
</feature>
<keyword evidence="4" id="KW-1185">Reference proteome</keyword>
<organism evidence="3 4">
    <name type="scientific">Niastella caeni</name>
    <dbReference type="NCBI Taxonomy" id="2569763"/>
    <lineage>
        <taxon>Bacteria</taxon>
        <taxon>Pseudomonadati</taxon>
        <taxon>Bacteroidota</taxon>
        <taxon>Chitinophagia</taxon>
        <taxon>Chitinophagales</taxon>
        <taxon>Chitinophagaceae</taxon>
        <taxon>Niastella</taxon>
    </lineage>
</organism>
<evidence type="ECO:0000313" key="4">
    <source>
        <dbReference type="Proteomes" id="UP000306918"/>
    </source>
</evidence>
<feature type="chain" id="PRO_5020302448" description="SlyB protein" evidence="2">
    <location>
        <begin position="22"/>
        <end position="144"/>
    </location>
</feature>
<reference evidence="3 4" key="1">
    <citation type="submission" date="2019-04" db="EMBL/GenBank/DDBJ databases">
        <title>Niastella caeni sp. nov., isolated from activated sludge.</title>
        <authorList>
            <person name="Sheng M."/>
        </authorList>
    </citation>
    <scope>NUCLEOTIDE SEQUENCE [LARGE SCALE GENOMIC DNA]</scope>
    <source>
        <strain evidence="3 4">HX-2-15</strain>
    </source>
</reference>
<proteinExistence type="predicted"/>
<comment type="caution">
    <text evidence="3">The sequence shown here is derived from an EMBL/GenBank/DDBJ whole genome shotgun (WGS) entry which is preliminary data.</text>
</comment>
<keyword evidence="2" id="KW-0732">Signal</keyword>
<dbReference type="EMBL" id="STFF01000002">
    <property type="protein sequence ID" value="THU40310.1"/>
    <property type="molecule type" value="Genomic_DNA"/>
</dbReference>
<feature type="compositionally biased region" description="Basic and acidic residues" evidence="1">
    <location>
        <begin position="93"/>
        <end position="119"/>
    </location>
</feature>
<name>A0A4S8HXE1_9BACT</name>
<protein>
    <recommendedName>
        <fullName evidence="5">SlyB protein</fullName>
    </recommendedName>
</protein>
<evidence type="ECO:0008006" key="5">
    <source>
        <dbReference type="Google" id="ProtNLM"/>
    </source>
</evidence>
<sequence>MQKVWLLIPIGLLCFYMSISAQNVNTDSLSLVTKISEDQLKLEKLQSQLERKTKNKQEAAAEAQRSANKNSKAADKLSANPDSKKLARKANKKASEARRDARDARKESDRLDKLHKDIQGLKNKIAENQVKLNKYVQQGRAGRP</sequence>
<gene>
    <name evidence="3" type="ORF">FAM09_10610</name>
</gene>
<evidence type="ECO:0000256" key="2">
    <source>
        <dbReference type="SAM" id="SignalP"/>
    </source>
</evidence>